<evidence type="ECO:0000313" key="2">
    <source>
        <dbReference type="Proteomes" id="UP000181980"/>
    </source>
</evidence>
<keyword evidence="2" id="KW-1185">Reference proteome</keyword>
<name>A0A1H5KKJ8_9ACTN</name>
<gene>
    <name evidence="1" type="ORF">SAMN04488561_2117</name>
</gene>
<dbReference type="Proteomes" id="UP000181980">
    <property type="component" value="Unassembled WGS sequence"/>
</dbReference>
<sequence length="91" mass="9810">MWLVTAPARLLGPIRAACHPQIMRPRRNLNVAAPELLIGSLTAWCGECDAETEFDKVPGGMGVEFACRECSAAVFNGDLPLIESIFQPVAV</sequence>
<protein>
    <submittedName>
        <fullName evidence="1">Uncharacterized protein</fullName>
    </submittedName>
</protein>
<dbReference type="EMBL" id="FNUC01000003">
    <property type="protein sequence ID" value="SEE65230.1"/>
    <property type="molecule type" value="Genomic_DNA"/>
</dbReference>
<proteinExistence type="predicted"/>
<evidence type="ECO:0000313" key="1">
    <source>
        <dbReference type="EMBL" id="SEE65230.1"/>
    </source>
</evidence>
<organism evidence="1 2">
    <name type="scientific">Jiangella alba</name>
    <dbReference type="NCBI Taxonomy" id="561176"/>
    <lineage>
        <taxon>Bacteria</taxon>
        <taxon>Bacillati</taxon>
        <taxon>Actinomycetota</taxon>
        <taxon>Actinomycetes</taxon>
        <taxon>Jiangellales</taxon>
        <taxon>Jiangellaceae</taxon>
        <taxon>Jiangella</taxon>
    </lineage>
</organism>
<dbReference type="STRING" id="561176.SAMN04488561_2117"/>
<dbReference type="AlphaFoldDB" id="A0A1H5KKJ8"/>
<accession>A0A1H5KKJ8</accession>
<reference evidence="2" key="1">
    <citation type="submission" date="2016-10" db="EMBL/GenBank/DDBJ databases">
        <authorList>
            <person name="Varghese N."/>
            <person name="Submissions S."/>
        </authorList>
    </citation>
    <scope>NUCLEOTIDE SEQUENCE [LARGE SCALE GENOMIC DNA]</scope>
    <source>
        <strain evidence="2">DSM 45237</strain>
    </source>
</reference>